<keyword evidence="6" id="KW-0508">mRNA splicing</keyword>
<evidence type="ECO:0000256" key="5">
    <source>
        <dbReference type="ARBA" id="ARBA00022737"/>
    </source>
</evidence>
<dbReference type="Pfam" id="PF23240">
    <property type="entry name" value="HAT_PRP39_N"/>
    <property type="match status" value="1"/>
</dbReference>
<evidence type="ECO:0000256" key="8">
    <source>
        <dbReference type="SAM" id="MobiDB-lite"/>
    </source>
</evidence>
<dbReference type="SUPFAM" id="SSF48452">
    <property type="entry name" value="TPR-like"/>
    <property type="match status" value="3"/>
</dbReference>
<feature type="compositionally biased region" description="Basic residues" evidence="8">
    <location>
        <begin position="615"/>
        <end position="627"/>
    </location>
</feature>
<dbReference type="GeneID" id="24565646"/>
<keyword evidence="7" id="KW-0539">Nucleus</keyword>
<keyword evidence="5" id="KW-0677">Repeat</keyword>
<evidence type="ECO:0000313" key="11">
    <source>
        <dbReference type="Proteomes" id="UP000033188"/>
    </source>
</evidence>
<sequence length="669" mass="79964">MAPFDPSKLQVKNKMPAAVQITAEQILRDAVEWQSRENRVPNRTFVDQDELVYYKAQRRKEFEDTLRRQRHHIGTWIKYALWEANQQDFRRARSVFERALQVDANNANLWLRYIETEMKNKNVNAARNLFDRVVCLLPRVDQFWFKYAHFEELLGNYAGARTVFERWMEWNPDERGWMLYIKFEERCGEIDRCRQIFERFLEHRPTCSAFLKFVKFEQRQKNYPRARAAFVKCLEIVPPELLTEEFFIKFAAFETSQANIAGAEKVYEQGLMTLPRENAELLYRTYVSFQKQHKDKETIDNLIVTKKRNEYEQHLLDEPYNYDVWFDYIRMEEQTLSDDGHPEGIDQAYAEAQRTRICELYERAISNLPQVDNRRLWRRYSYLWIGYAIFSELTLGQPDRAIAVYRKALQVLPKEFAKFYILLAELHLRQEDLDSMRKTFGMGLGRCSKPKLFEAYAQIELKLGNLDRCRHIHAKYIEMWPFKPDSWLAFVNLELMLDERERVRALCESAIAMDQMDMPEVVWDRYIEIEKEWQQHPYVRNIYERLILKTTHIKVFKGYAGFEFESGYLDKGRAVIERGLEFYKASGHQVERAGLLAHLLQMERHYGDSESVAKAKSRQPKKVRRKRKLEDGSTVEDVVYVFPDDGLQQSKILQAAMRWKQQQQQMKSN</sequence>
<dbReference type="InterPro" id="IPR045075">
    <property type="entry name" value="Syf1-like"/>
</dbReference>
<evidence type="ECO:0000256" key="1">
    <source>
        <dbReference type="ARBA" id="ARBA00004123"/>
    </source>
</evidence>
<evidence type="ECO:0000256" key="6">
    <source>
        <dbReference type="ARBA" id="ARBA00023187"/>
    </source>
</evidence>
<accession>A0A061DED8</accession>
<evidence type="ECO:0000256" key="3">
    <source>
        <dbReference type="ARBA" id="ARBA00022664"/>
    </source>
</evidence>
<dbReference type="InterPro" id="IPR003107">
    <property type="entry name" value="HAT"/>
</dbReference>
<dbReference type="KEGG" id="bbig:BBBOND_0310080"/>
<dbReference type="InterPro" id="IPR055433">
    <property type="entry name" value="HAT_Syf1-like_N"/>
</dbReference>
<dbReference type="Pfam" id="PF23233">
    <property type="entry name" value="HAT_Syf1_CNRKL1_N"/>
    <property type="match status" value="1"/>
</dbReference>
<dbReference type="AlphaFoldDB" id="A0A061DED8"/>
<evidence type="ECO:0000256" key="2">
    <source>
        <dbReference type="ARBA" id="ARBA00008644"/>
    </source>
</evidence>
<dbReference type="GO" id="GO:0000974">
    <property type="term" value="C:Prp19 complex"/>
    <property type="evidence" value="ECO:0007669"/>
    <property type="project" value="TreeGrafter"/>
</dbReference>
<dbReference type="PANTHER" id="PTHR11246">
    <property type="entry name" value="PRE-MRNA SPLICING FACTOR"/>
    <property type="match status" value="1"/>
</dbReference>
<dbReference type="OrthoDB" id="541719at2759"/>
<evidence type="ECO:0000256" key="4">
    <source>
        <dbReference type="ARBA" id="ARBA00022728"/>
    </source>
</evidence>
<dbReference type="GO" id="GO:0071011">
    <property type="term" value="C:precatalytic spliceosome"/>
    <property type="evidence" value="ECO:0007669"/>
    <property type="project" value="TreeGrafter"/>
</dbReference>
<dbReference type="RefSeq" id="XP_012769291.1">
    <property type="nucleotide sequence ID" value="XM_012913837.1"/>
</dbReference>
<keyword evidence="3" id="KW-0507">mRNA processing</keyword>
<dbReference type="PANTHER" id="PTHR11246:SF3">
    <property type="entry name" value="CROOKED NECK-LIKE PROTEIN 1"/>
    <property type="match status" value="1"/>
</dbReference>
<dbReference type="STRING" id="5866.A0A061DED8"/>
<dbReference type="Proteomes" id="UP000033188">
    <property type="component" value="Chromosome 3"/>
</dbReference>
<dbReference type="GO" id="GO:0071007">
    <property type="term" value="C:U2-type catalytic step 2 spliceosome"/>
    <property type="evidence" value="ECO:0007669"/>
    <property type="project" value="TreeGrafter"/>
</dbReference>
<evidence type="ECO:0000313" key="10">
    <source>
        <dbReference type="EMBL" id="CDR97105.1"/>
    </source>
</evidence>
<dbReference type="VEuPathDB" id="PiroplasmaDB:BBBOND_0310080"/>
<organism evidence="10 11">
    <name type="scientific">Babesia bigemina</name>
    <dbReference type="NCBI Taxonomy" id="5866"/>
    <lineage>
        <taxon>Eukaryota</taxon>
        <taxon>Sar</taxon>
        <taxon>Alveolata</taxon>
        <taxon>Apicomplexa</taxon>
        <taxon>Aconoidasida</taxon>
        <taxon>Piroplasmida</taxon>
        <taxon>Babesiidae</taxon>
        <taxon>Babesia</taxon>
    </lineage>
</organism>
<feature type="domain" description="Pre-mRNA-splicing factor Syf1-like N-terminal HAT-repeats" evidence="9">
    <location>
        <begin position="61"/>
        <end position="205"/>
    </location>
</feature>
<dbReference type="GO" id="GO:0000245">
    <property type="term" value="P:spliceosomal complex assembly"/>
    <property type="evidence" value="ECO:0007669"/>
    <property type="project" value="TreeGrafter"/>
</dbReference>
<evidence type="ECO:0000256" key="7">
    <source>
        <dbReference type="ARBA" id="ARBA00023242"/>
    </source>
</evidence>
<feature type="region of interest" description="Disordered" evidence="8">
    <location>
        <begin position="610"/>
        <end position="631"/>
    </location>
</feature>
<dbReference type="Gene3D" id="1.25.40.10">
    <property type="entry name" value="Tetratricopeptide repeat domain"/>
    <property type="match status" value="3"/>
</dbReference>
<gene>
    <name evidence="10" type="ORF">BBBOND_0310080</name>
</gene>
<dbReference type="InterPro" id="IPR011990">
    <property type="entry name" value="TPR-like_helical_dom_sf"/>
</dbReference>
<dbReference type="SMART" id="SM00386">
    <property type="entry name" value="HAT"/>
    <property type="match status" value="14"/>
</dbReference>
<proteinExistence type="inferred from homology"/>
<comment type="subcellular location">
    <subcellularLocation>
        <location evidence="1">Nucleus</location>
    </subcellularLocation>
</comment>
<reference evidence="11" key="1">
    <citation type="journal article" date="2014" name="Nucleic Acids Res.">
        <title>The evolutionary dynamics of variant antigen genes in Babesia reveal a history of genomic innovation underlying host-parasite interaction.</title>
        <authorList>
            <person name="Jackson A.P."/>
            <person name="Otto T.D."/>
            <person name="Darby A."/>
            <person name="Ramaprasad A."/>
            <person name="Xia D."/>
            <person name="Echaide I.E."/>
            <person name="Farber M."/>
            <person name="Gahlot S."/>
            <person name="Gamble J."/>
            <person name="Gupta D."/>
            <person name="Gupta Y."/>
            <person name="Jackson L."/>
            <person name="Malandrin L."/>
            <person name="Malas T.B."/>
            <person name="Moussa E."/>
            <person name="Nair M."/>
            <person name="Reid A.J."/>
            <person name="Sanders M."/>
            <person name="Sharma J."/>
            <person name="Tracey A."/>
            <person name="Quail M.A."/>
            <person name="Weir W."/>
            <person name="Wastling J.M."/>
            <person name="Hall N."/>
            <person name="Willadsen P."/>
            <person name="Lingelbach K."/>
            <person name="Shiels B."/>
            <person name="Tait A."/>
            <person name="Berriman M."/>
            <person name="Allred D.R."/>
            <person name="Pain A."/>
        </authorList>
    </citation>
    <scope>NUCLEOTIDE SEQUENCE [LARGE SCALE GENOMIC DNA]</scope>
    <source>
        <strain evidence="11">Bond</strain>
    </source>
</reference>
<dbReference type="GO" id="GO:0071014">
    <property type="term" value="C:post-mRNA release spliceosomal complex"/>
    <property type="evidence" value="ECO:0007669"/>
    <property type="project" value="TreeGrafter"/>
</dbReference>
<keyword evidence="11" id="KW-1185">Reference proteome</keyword>
<protein>
    <submittedName>
        <fullName evidence="10">Tetratricopeptide repeat domain containing protein, putative</fullName>
    </submittedName>
</protein>
<name>A0A061DED8_BABBI</name>
<dbReference type="EMBL" id="LK391709">
    <property type="protein sequence ID" value="CDR97105.1"/>
    <property type="molecule type" value="Genomic_DNA"/>
</dbReference>
<comment type="similarity">
    <text evidence="2">Belongs to the crooked-neck family.</text>
</comment>
<dbReference type="OMA" id="HIKVWIS"/>
<keyword evidence="4" id="KW-0747">Spliceosome</keyword>
<evidence type="ECO:0000259" key="9">
    <source>
        <dbReference type="Pfam" id="PF23233"/>
    </source>
</evidence>